<dbReference type="AlphaFoldDB" id="A0AAD9FX11"/>
<feature type="region of interest" description="Disordered" evidence="1">
    <location>
        <begin position="174"/>
        <end position="199"/>
    </location>
</feature>
<evidence type="ECO:0000313" key="2">
    <source>
        <dbReference type="EMBL" id="KAK1927854.1"/>
    </source>
</evidence>
<protein>
    <submittedName>
        <fullName evidence="2">Uncharacterized protein</fullName>
    </submittedName>
</protein>
<proteinExistence type="predicted"/>
<keyword evidence="3" id="KW-1185">Reference proteome</keyword>
<reference evidence="2" key="1">
    <citation type="submission" date="2023-02" db="EMBL/GenBank/DDBJ databases">
        <title>Identification and recombinant expression of a fungal hydrolase from Papiliotrema laurentii that hydrolyzes apple cutin and clears colloidal polyester polyurethane.</title>
        <authorList>
            <consortium name="DOE Joint Genome Institute"/>
            <person name="Roman V.A."/>
            <person name="Bojanowski C."/>
            <person name="Crable B.R."/>
            <person name="Wagner D.N."/>
            <person name="Hung C.S."/>
            <person name="Nadeau L.J."/>
            <person name="Schratz L."/>
            <person name="Haridas S."/>
            <person name="Pangilinan J."/>
            <person name="Lipzen A."/>
            <person name="Na H."/>
            <person name="Yan M."/>
            <person name="Ng V."/>
            <person name="Grigoriev I.V."/>
            <person name="Spatafora J.W."/>
            <person name="Barlow D."/>
            <person name="Biffinger J."/>
            <person name="Kelley-Loughnane N."/>
            <person name="Varaljay V.A."/>
            <person name="Crookes-Goodson W.J."/>
        </authorList>
    </citation>
    <scope>NUCLEOTIDE SEQUENCE</scope>
    <source>
        <strain evidence="2">5307AH</strain>
    </source>
</reference>
<accession>A0AAD9FX11</accession>
<gene>
    <name evidence="2" type="ORF">DB88DRAFT_52383</name>
</gene>
<evidence type="ECO:0000256" key="1">
    <source>
        <dbReference type="SAM" id="MobiDB-lite"/>
    </source>
</evidence>
<dbReference type="EMBL" id="JAODAN010000001">
    <property type="protein sequence ID" value="KAK1927854.1"/>
    <property type="molecule type" value="Genomic_DNA"/>
</dbReference>
<name>A0AAD9FX11_PAPLA</name>
<sequence>MMPLSRRSLPGSTNSSALPTPLPNHTAFAEPYRPAAPNLGRSVSEPRCLALLAQHPVIANASDRCIADFTSHQIPTQGVHIRRPRSATIVERMSPLHTRHASEGAVVYWQSLLDDPTRGRSPGPAQSTTTNDLGADVPAQDTPDISEERLAGDNGGLEVSHCDLGLRELVAQGNIRRGRSARARARGARGSSTRRRVSG</sequence>
<evidence type="ECO:0000313" key="3">
    <source>
        <dbReference type="Proteomes" id="UP001182556"/>
    </source>
</evidence>
<organism evidence="2 3">
    <name type="scientific">Papiliotrema laurentii</name>
    <name type="common">Cryptococcus laurentii</name>
    <dbReference type="NCBI Taxonomy" id="5418"/>
    <lineage>
        <taxon>Eukaryota</taxon>
        <taxon>Fungi</taxon>
        <taxon>Dikarya</taxon>
        <taxon>Basidiomycota</taxon>
        <taxon>Agaricomycotina</taxon>
        <taxon>Tremellomycetes</taxon>
        <taxon>Tremellales</taxon>
        <taxon>Rhynchogastremaceae</taxon>
        <taxon>Papiliotrema</taxon>
    </lineage>
</organism>
<feature type="region of interest" description="Disordered" evidence="1">
    <location>
        <begin position="1"/>
        <end position="28"/>
    </location>
</feature>
<dbReference type="Proteomes" id="UP001182556">
    <property type="component" value="Unassembled WGS sequence"/>
</dbReference>
<feature type="region of interest" description="Disordered" evidence="1">
    <location>
        <begin position="114"/>
        <end position="141"/>
    </location>
</feature>
<feature type="compositionally biased region" description="Basic residues" evidence="1">
    <location>
        <begin position="176"/>
        <end position="199"/>
    </location>
</feature>
<comment type="caution">
    <text evidence="2">The sequence shown here is derived from an EMBL/GenBank/DDBJ whole genome shotgun (WGS) entry which is preliminary data.</text>
</comment>